<evidence type="ECO:0000256" key="4">
    <source>
        <dbReference type="ARBA" id="ARBA00022475"/>
    </source>
</evidence>
<evidence type="ECO:0000256" key="1">
    <source>
        <dbReference type="ARBA" id="ARBA00004651"/>
    </source>
</evidence>
<feature type="transmembrane region" description="Helical" evidence="10">
    <location>
        <begin position="372"/>
        <end position="393"/>
    </location>
</feature>
<keyword evidence="7 8" id="KW-0472">Membrane</keyword>
<dbReference type="Proteomes" id="UP001362999">
    <property type="component" value="Unassembled WGS sequence"/>
</dbReference>
<dbReference type="Pfam" id="PF01758">
    <property type="entry name" value="SBF"/>
    <property type="match status" value="1"/>
</dbReference>
<dbReference type="GO" id="GO:0005886">
    <property type="term" value="C:plasma membrane"/>
    <property type="evidence" value="ECO:0007669"/>
    <property type="project" value="UniProtKB-SubCell"/>
</dbReference>
<feature type="transmembrane region" description="Helical" evidence="10">
    <location>
        <begin position="208"/>
        <end position="232"/>
    </location>
</feature>
<proteinExistence type="inferred from homology"/>
<keyword evidence="12" id="KW-1185">Reference proteome</keyword>
<dbReference type="InterPro" id="IPR004706">
    <property type="entry name" value="Arsenical-R_Acr3"/>
</dbReference>
<keyword evidence="6 8" id="KW-1133">Transmembrane helix</keyword>
<comment type="similarity">
    <text evidence="2 8">Belongs to the arsenical resistance-3 (ACR3) (TC 2.A.59) family.</text>
</comment>
<evidence type="ECO:0000313" key="12">
    <source>
        <dbReference type="Proteomes" id="UP001362999"/>
    </source>
</evidence>
<feature type="transmembrane region" description="Helical" evidence="10">
    <location>
        <begin position="244"/>
        <end position="264"/>
    </location>
</feature>
<comment type="caution">
    <text evidence="11">The sequence shown here is derived from an EMBL/GenBank/DDBJ whole genome shotgun (WGS) entry which is preliminary data.</text>
</comment>
<evidence type="ECO:0000256" key="9">
    <source>
        <dbReference type="SAM" id="MobiDB-lite"/>
    </source>
</evidence>
<name>A0AAW0C551_9AGAR</name>
<dbReference type="EMBL" id="JAWWNJ010000023">
    <property type="protein sequence ID" value="KAK7033263.1"/>
    <property type="molecule type" value="Genomic_DNA"/>
</dbReference>
<keyword evidence="3 8" id="KW-0813">Transport</keyword>
<dbReference type="PANTHER" id="PTHR43057">
    <property type="entry name" value="ARSENITE EFFLUX TRANSPORTER"/>
    <property type="match status" value="1"/>
</dbReference>
<protein>
    <submittedName>
        <fullName evidence="11">Arsenical-resistance protein</fullName>
    </submittedName>
</protein>
<accession>A0AAW0C551</accession>
<feature type="transmembrane region" description="Helical" evidence="10">
    <location>
        <begin position="276"/>
        <end position="300"/>
    </location>
</feature>
<keyword evidence="4 8" id="KW-1003">Cell membrane</keyword>
<dbReference type="InterPro" id="IPR038770">
    <property type="entry name" value="Na+/solute_symporter_sf"/>
</dbReference>
<feature type="transmembrane region" description="Helical" evidence="10">
    <location>
        <begin position="150"/>
        <end position="173"/>
    </location>
</feature>
<evidence type="ECO:0000313" key="11">
    <source>
        <dbReference type="EMBL" id="KAK7033263.1"/>
    </source>
</evidence>
<comment type="subcellular location">
    <subcellularLocation>
        <location evidence="1 8">Cell membrane</location>
        <topology evidence="1 8">Multi-pass membrane protein</topology>
    </subcellularLocation>
</comment>
<evidence type="ECO:0000256" key="7">
    <source>
        <dbReference type="ARBA" id="ARBA00023136"/>
    </source>
</evidence>
<evidence type="ECO:0000256" key="3">
    <source>
        <dbReference type="ARBA" id="ARBA00022448"/>
    </source>
</evidence>
<feature type="region of interest" description="Disordered" evidence="9">
    <location>
        <begin position="28"/>
        <end position="58"/>
    </location>
</feature>
<feature type="compositionally biased region" description="Polar residues" evidence="9">
    <location>
        <begin position="45"/>
        <end position="58"/>
    </location>
</feature>
<dbReference type="AlphaFoldDB" id="A0AAW0C551"/>
<sequence>MIFSGTLVVYLHSRRRVPAWSVHQRAMETATTSNRQTPEDIEKSNYPTDKSHSQNLNEDNQVPQNAEHLEKSAFKSLGWLDRLLALWILLAMLTGVLLGNFVPQTGPALDRGKFVGVSVPIGWCCWIACHDVRYEALNDLFKAPGLWRQVAFSVFVNWIVAPLLMLALAWAFLPDKKDLRTGLILVGLGRCIAMVLIWNGLAGGHTEYCAMLVAINSVLQIVLFAPLAILFIRVISNDPSSTTGFSYSTVVAVFLGIPFGAAVLTRFTVRAIANPVWYYNRTFLPHLSPWSLIGLLYTILGTQSSVHQIASVARGCTFTSPSSSKFLTLIVPTKRLGFGEGFTAASNNFELAIAVAVATYGPESDQASLASALGPLIEVPVLLGLVYAARWFAKKWDWKR</sequence>
<dbReference type="GO" id="GO:0015105">
    <property type="term" value="F:arsenite transmembrane transporter activity"/>
    <property type="evidence" value="ECO:0007669"/>
    <property type="project" value="TreeGrafter"/>
</dbReference>
<dbReference type="PANTHER" id="PTHR43057:SF1">
    <property type="entry name" value="ARSENICAL-RESISTANCE PROTEIN 3"/>
    <property type="match status" value="1"/>
</dbReference>
<evidence type="ECO:0000256" key="2">
    <source>
        <dbReference type="ARBA" id="ARBA00010110"/>
    </source>
</evidence>
<dbReference type="Gene3D" id="1.20.1530.20">
    <property type="match status" value="1"/>
</dbReference>
<gene>
    <name evidence="11" type="ORF">R3P38DRAFT_3503994</name>
</gene>
<reference evidence="11 12" key="1">
    <citation type="journal article" date="2024" name="J Genomics">
        <title>Draft genome sequencing and assembly of Favolaschia claudopus CIRM-BRFM 2984 isolated from oak limbs.</title>
        <authorList>
            <person name="Navarro D."/>
            <person name="Drula E."/>
            <person name="Chaduli D."/>
            <person name="Cazenave R."/>
            <person name="Ahrendt S."/>
            <person name="Wang J."/>
            <person name="Lipzen A."/>
            <person name="Daum C."/>
            <person name="Barry K."/>
            <person name="Grigoriev I.V."/>
            <person name="Favel A."/>
            <person name="Rosso M.N."/>
            <person name="Martin F."/>
        </authorList>
    </citation>
    <scope>NUCLEOTIDE SEQUENCE [LARGE SCALE GENOMIC DNA]</scope>
    <source>
        <strain evidence="11 12">CIRM-BRFM 2984</strain>
    </source>
</reference>
<dbReference type="InterPro" id="IPR002657">
    <property type="entry name" value="BilAc:Na_symport/Acr3"/>
</dbReference>
<evidence type="ECO:0000256" key="5">
    <source>
        <dbReference type="ARBA" id="ARBA00022692"/>
    </source>
</evidence>
<dbReference type="GO" id="GO:0015104">
    <property type="term" value="F:antimonite transmembrane transporter activity"/>
    <property type="evidence" value="ECO:0007669"/>
    <property type="project" value="TreeGrafter"/>
</dbReference>
<evidence type="ECO:0000256" key="6">
    <source>
        <dbReference type="ARBA" id="ARBA00022989"/>
    </source>
</evidence>
<evidence type="ECO:0000256" key="8">
    <source>
        <dbReference type="PIRNR" id="PIRNR005508"/>
    </source>
</evidence>
<organism evidence="11 12">
    <name type="scientific">Favolaschia claudopus</name>
    <dbReference type="NCBI Taxonomy" id="2862362"/>
    <lineage>
        <taxon>Eukaryota</taxon>
        <taxon>Fungi</taxon>
        <taxon>Dikarya</taxon>
        <taxon>Basidiomycota</taxon>
        <taxon>Agaricomycotina</taxon>
        <taxon>Agaricomycetes</taxon>
        <taxon>Agaricomycetidae</taxon>
        <taxon>Agaricales</taxon>
        <taxon>Marasmiineae</taxon>
        <taxon>Mycenaceae</taxon>
        <taxon>Favolaschia</taxon>
    </lineage>
</organism>
<dbReference type="GO" id="GO:0015297">
    <property type="term" value="F:antiporter activity"/>
    <property type="evidence" value="ECO:0007669"/>
    <property type="project" value="UniProtKB-UniRule"/>
</dbReference>
<keyword evidence="5 8" id="KW-0812">Transmembrane</keyword>
<dbReference type="PIRSF" id="PIRSF005508">
    <property type="entry name" value="Acr3"/>
    <property type="match status" value="1"/>
</dbReference>
<feature type="transmembrane region" description="Helical" evidence="10">
    <location>
        <begin position="83"/>
        <end position="102"/>
    </location>
</feature>
<feature type="transmembrane region" description="Helical" evidence="10">
    <location>
        <begin position="179"/>
        <end position="201"/>
    </location>
</feature>
<evidence type="ECO:0000256" key="10">
    <source>
        <dbReference type="SAM" id="Phobius"/>
    </source>
</evidence>